<evidence type="ECO:0000313" key="3">
    <source>
        <dbReference type="Proteomes" id="UP000430120"/>
    </source>
</evidence>
<sequence>MARIVLLLGLVVLALFWALGRRRGPTGSGRSPQAPTGRASEPRTMVRCARCGLHLPQTEAVQDSTGHWFCSEAHRAQGAAE</sequence>
<dbReference type="RefSeq" id="WP_151122019.1">
    <property type="nucleotide sequence ID" value="NZ_CP088081.1"/>
</dbReference>
<name>A0A643FKI6_IDEDE</name>
<evidence type="ECO:0000256" key="1">
    <source>
        <dbReference type="SAM" id="MobiDB-lite"/>
    </source>
</evidence>
<accession>A0A643FKI6</accession>
<comment type="caution">
    <text evidence="2">The sequence shown here is derived from an EMBL/GenBank/DDBJ whole genome shotgun (WGS) entry which is preliminary data.</text>
</comment>
<evidence type="ECO:0008006" key="4">
    <source>
        <dbReference type="Google" id="ProtNLM"/>
    </source>
</evidence>
<reference evidence="2 3" key="1">
    <citation type="submission" date="2019-09" db="EMBL/GenBank/DDBJ databases">
        <title>Draft genome sequences of 48 bacterial type strains from the CCUG.</title>
        <authorList>
            <person name="Tunovic T."/>
            <person name="Pineiro-Iglesias B."/>
            <person name="Unosson C."/>
            <person name="Inganas E."/>
            <person name="Ohlen M."/>
            <person name="Cardew S."/>
            <person name="Jensie-Markopoulos S."/>
            <person name="Salva-Serra F."/>
            <person name="Jaen-Luchoro D."/>
            <person name="Karlsson R."/>
            <person name="Svensson-Stadler L."/>
            <person name="Chun J."/>
            <person name="Moore E."/>
        </authorList>
    </citation>
    <scope>NUCLEOTIDE SEQUENCE [LARGE SCALE GENOMIC DNA]</scope>
    <source>
        <strain evidence="2 3">CCUG 30977</strain>
    </source>
</reference>
<dbReference type="AlphaFoldDB" id="A0A643FKI6"/>
<evidence type="ECO:0000313" key="2">
    <source>
        <dbReference type="EMBL" id="KAB0585445.1"/>
    </source>
</evidence>
<dbReference type="Proteomes" id="UP000430120">
    <property type="component" value="Unassembled WGS sequence"/>
</dbReference>
<feature type="region of interest" description="Disordered" evidence="1">
    <location>
        <begin position="22"/>
        <end position="42"/>
    </location>
</feature>
<gene>
    <name evidence="2" type="ORF">F7Q92_00715</name>
</gene>
<organism evidence="2 3">
    <name type="scientific">Ideonella dechloratans</name>
    <dbReference type="NCBI Taxonomy" id="36863"/>
    <lineage>
        <taxon>Bacteria</taxon>
        <taxon>Pseudomonadati</taxon>
        <taxon>Pseudomonadota</taxon>
        <taxon>Betaproteobacteria</taxon>
        <taxon>Burkholderiales</taxon>
        <taxon>Sphaerotilaceae</taxon>
        <taxon>Ideonella</taxon>
    </lineage>
</organism>
<dbReference type="NCBIfam" id="NF041023">
    <property type="entry name" value="PP0621_fam"/>
    <property type="match status" value="1"/>
</dbReference>
<dbReference type="InterPro" id="IPR049708">
    <property type="entry name" value="PP0621-like"/>
</dbReference>
<keyword evidence="3" id="KW-1185">Reference proteome</keyword>
<dbReference type="OrthoDB" id="9814432at2"/>
<dbReference type="EMBL" id="VZPB01000001">
    <property type="protein sequence ID" value="KAB0585445.1"/>
    <property type="molecule type" value="Genomic_DNA"/>
</dbReference>
<proteinExistence type="predicted"/>
<protein>
    <recommendedName>
        <fullName evidence="4">Deaminase</fullName>
    </recommendedName>
</protein>